<name>A0A2T2WQK7_SULTH</name>
<comment type="caution">
    <text evidence="1">The sequence shown here is derived from an EMBL/GenBank/DDBJ whole genome shotgun (WGS) entry which is preliminary data.</text>
</comment>
<dbReference type="Gene3D" id="3.40.50.720">
    <property type="entry name" value="NAD(P)-binding Rossmann-like Domain"/>
    <property type="match status" value="1"/>
</dbReference>
<dbReference type="AlphaFoldDB" id="A0A2T2WQK7"/>
<dbReference type="InterPro" id="IPR036291">
    <property type="entry name" value="NAD(P)-bd_dom_sf"/>
</dbReference>
<dbReference type="PANTHER" id="PTHR13812:SF19">
    <property type="entry name" value="KETIMINE REDUCTASE MU-CRYSTALLIN"/>
    <property type="match status" value="1"/>
</dbReference>
<evidence type="ECO:0008006" key="3">
    <source>
        <dbReference type="Google" id="ProtNLM"/>
    </source>
</evidence>
<organism evidence="1 2">
    <name type="scientific">Sulfobacillus thermosulfidooxidans</name>
    <dbReference type="NCBI Taxonomy" id="28034"/>
    <lineage>
        <taxon>Bacteria</taxon>
        <taxon>Bacillati</taxon>
        <taxon>Bacillota</taxon>
        <taxon>Clostridia</taxon>
        <taxon>Eubacteriales</taxon>
        <taxon>Clostridiales Family XVII. Incertae Sedis</taxon>
        <taxon>Sulfobacillus</taxon>
    </lineage>
</organism>
<gene>
    <name evidence="1" type="ORF">C7B47_14575</name>
</gene>
<dbReference type="Gene3D" id="3.30.1780.10">
    <property type="entry name" value="ornithine cyclodeaminase, domain 1"/>
    <property type="match status" value="1"/>
</dbReference>
<reference evidence="1 2" key="1">
    <citation type="journal article" date="2014" name="BMC Genomics">
        <title>Comparison of environmental and isolate Sulfobacillus genomes reveals diverse carbon, sulfur, nitrogen, and hydrogen metabolisms.</title>
        <authorList>
            <person name="Justice N.B."/>
            <person name="Norman A."/>
            <person name="Brown C.T."/>
            <person name="Singh A."/>
            <person name="Thomas B.C."/>
            <person name="Banfield J.F."/>
        </authorList>
    </citation>
    <scope>NUCLEOTIDE SEQUENCE [LARGE SCALE GENOMIC DNA]</scope>
    <source>
        <strain evidence="1">AMDSBA5</strain>
    </source>
</reference>
<dbReference type="InterPro" id="IPR023401">
    <property type="entry name" value="ODC_N"/>
</dbReference>
<sequence length="338" mass="36863">MALLRSDKIALDRREDVMTAGCRQPNRNVGGLSMWFGPQDLEAQLDDEILRRHLAKRLTVPLAGEPVRIVQSDDKGHLILMAASWQDLSLSLVKVLYERPENKMRGNGTPVLNGSVSIYRHDGEVIAVADGATFTGLRTAAIAALATEWLSMSNTCHCIIGAGFEAYYHAKALARLKGVKTMRLWNRTPKAAYALQEKLCSLPQFSHLSVRVHEVIEEALVDADVITTVTSSPEPLFNAQMIKKTVLINAMGAYLPHTRELSSDIVAQATLYADFLPACLQEAGDYLIPAAEGLLDLTRVRPLARAAHDGPMPGITVMKSVGSAVFDLACAECLVMSK</sequence>
<dbReference type="SUPFAM" id="SSF51735">
    <property type="entry name" value="NAD(P)-binding Rossmann-fold domains"/>
    <property type="match status" value="1"/>
</dbReference>
<accession>A0A2T2WQK7</accession>
<dbReference type="EMBL" id="PXYX01000050">
    <property type="protein sequence ID" value="PSR24525.1"/>
    <property type="molecule type" value="Genomic_DNA"/>
</dbReference>
<proteinExistence type="predicted"/>
<dbReference type="Proteomes" id="UP000242705">
    <property type="component" value="Unassembled WGS sequence"/>
</dbReference>
<dbReference type="GO" id="GO:0005737">
    <property type="term" value="C:cytoplasm"/>
    <property type="evidence" value="ECO:0007669"/>
    <property type="project" value="TreeGrafter"/>
</dbReference>
<dbReference type="InterPro" id="IPR003462">
    <property type="entry name" value="ODC_Mu_crystall"/>
</dbReference>
<protein>
    <recommendedName>
        <fullName evidence="3">Ornithine cyclodeaminase</fullName>
    </recommendedName>
</protein>
<dbReference type="PANTHER" id="PTHR13812">
    <property type="entry name" value="KETIMINE REDUCTASE MU-CRYSTALLIN"/>
    <property type="match status" value="1"/>
</dbReference>
<evidence type="ECO:0000313" key="1">
    <source>
        <dbReference type="EMBL" id="PSR24525.1"/>
    </source>
</evidence>
<evidence type="ECO:0000313" key="2">
    <source>
        <dbReference type="Proteomes" id="UP000242705"/>
    </source>
</evidence>
<dbReference type="Pfam" id="PF02423">
    <property type="entry name" value="OCD_Mu_crystall"/>
    <property type="match status" value="1"/>
</dbReference>